<proteinExistence type="predicted"/>
<evidence type="ECO:0000313" key="1">
    <source>
        <dbReference type="EMBL" id="URW75513.1"/>
    </source>
</evidence>
<organism evidence="1 2">
    <name type="scientific">Sphingomonas donggukensis</name>
    <dbReference type="NCBI Taxonomy" id="2949093"/>
    <lineage>
        <taxon>Bacteria</taxon>
        <taxon>Pseudomonadati</taxon>
        <taxon>Pseudomonadota</taxon>
        <taxon>Alphaproteobacteria</taxon>
        <taxon>Sphingomonadales</taxon>
        <taxon>Sphingomonadaceae</taxon>
        <taxon>Sphingomonas</taxon>
    </lineage>
</organism>
<dbReference type="RefSeq" id="WP_250751786.1">
    <property type="nucleotide sequence ID" value="NZ_CP098401.1"/>
</dbReference>
<name>A0ABY4TT62_9SPHN</name>
<reference evidence="1" key="1">
    <citation type="submission" date="2022-05" db="EMBL/GenBank/DDBJ databases">
        <title>Sphingomonas sp. strain RMG20 Genome sequencing and assembly.</title>
        <authorList>
            <person name="Kim I."/>
        </authorList>
    </citation>
    <scope>NUCLEOTIDE SEQUENCE</scope>
    <source>
        <strain evidence="1">RMG20</strain>
    </source>
</reference>
<sequence length="77" mass="8372">MFIDDPFALPVPYLSDRATLTDADALIATYGDDAGYEAASRADHGRDQGNAVSFARWRQVERLIAFLASDEAVGTVH</sequence>
<evidence type="ECO:0000313" key="2">
    <source>
        <dbReference type="Proteomes" id="UP001055580"/>
    </source>
</evidence>
<accession>A0ABY4TT62</accession>
<dbReference type="EMBL" id="CP098401">
    <property type="protein sequence ID" value="URW75513.1"/>
    <property type="molecule type" value="Genomic_DNA"/>
</dbReference>
<gene>
    <name evidence="1" type="ORF">M9980_13430</name>
</gene>
<keyword evidence="2" id="KW-1185">Reference proteome</keyword>
<dbReference type="Proteomes" id="UP001055580">
    <property type="component" value="Chromosome"/>
</dbReference>
<protein>
    <submittedName>
        <fullName evidence="1">Uncharacterized protein</fullName>
    </submittedName>
</protein>